<evidence type="ECO:0000313" key="2">
    <source>
        <dbReference type="EMBL" id="TNM30587.1"/>
    </source>
</evidence>
<organism evidence="2 3">
    <name type="scientific">Streptomyces sedi</name>
    <dbReference type="NCBI Taxonomy" id="555059"/>
    <lineage>
        <taxon>Bacteria</taxon>
        <taxon>Bacillati</taxon>
        <taxon>Actinomycetota</taxon>
        <taxon>Actinomycetes</taxon>
        <taxon>Kitasatosporales</taxon>
        <taxon>Streptomycetaceae</taxon>
        <taxon>Streptomyces</taxon>
    </lineage>
</organism>
<gene>
    <name evidence="2" type="ORF">FH715_11310</name>
</gene>
<protein>
    <submittedName>
        <fullName evidence="2">Uncharacterized protein</fullName>
    </submittedName>
</protein>
<feature type="region of interest" description="Disordered" evidence="1">
    <location>
        <begin position="49"/>
        <end position="83"/>
    </location>
</feature>
<name>A0A5C4V448_9ACTN</name>
<reference evidence="2 3" key="1">
    <citation type="submission" date="2019-06" db="EMBL/GenBank/DDBJ databases">
        <title>Draft genome of Streptomyces sedi sp. JCM16909.</title>
        <authorList>
            <person name="Klykleung N."/>
            <person name="Tanasupawat S."/>
            <person name="Kudo T."/>
            <person name="Yuki M."/>
            <person name="Ohkuma M."/>
        </authorList>
    </citation>
    <scope>NUCLEOTIDE SEQUENCE [LARGE SCALE GENOMIC DNA]</scope>
    <source>
        <strain evidence="2 3">JCM 16909</strain>
    </source>
</reference>
<dbReference type="Proteomes" id="UP000311713">
    <property type="component" value="Unassembled WGS sequence"/>
</dbReference>
<dbReference type="RefSeq" id="WP_139643990.1">
    <property type="nucleotide sequence ID" value="NZ_BAAAZS010000058.1"/>
</dbReference>
<feature type="compositionally biased region" description="Basic and acidic residues" evidence="1">
    <location>
        <begin position="65"/>
        <end position="83"/>
    </location>
</feature>
<comment type="caution">
    <text evidence="2">The sequence shown here is derived from an EMBL/GenBank/DDBJ whole genome shotgun (WGS) entry which is preliminary data.</text>
</comment>
<proteinExistence type="predicted"/>
<evidence type="ECO:0000313" key="3">
    <source>
        <dbReference type="Proteomes" id="UP000311713"/>
    </source>
</evidence>
<keyword evidence="3" id="KW-1185">Reference proteome</keyword>
<feature type="region of interest" description="Disordered" evidence="1">
    <location>
        <begin position="1"/>
        <end position="31"/>
    </location>
</feature>
<dbReference type="AlphaFoldDB" id="A0A5C4V448"/>
<dbReference type="EMBL" id="VDGT01000007">
    <property type="protein sequence ID" value="TNM30587.1"/>
    <property type="molecule type" value="Genomic_DNA"/>
</dbReference>
<accession>A0A5C4V448</accession>
<sequence>MSPRPTAARRDEPAPTVPEAARPSPRLAPAWPGWSTLALLRTILTLDDRLINGKPPTPRPLPRVPRRDHATLRDTDRSSTEGC</sequence>
<evidence type="ECO:0000256" key="1">
    <source>
        <dbReference type="SAM" id="MobiDB-lite"/>
    </source>
</evidence>